<gene>
    <name evidence="1" type="ORF">E2C01_027196</name>
</gene>
<comment type="caution">
    <text evidence="1">The sequence shown here is derived from an EMBL/GenBank/DDBJ whole genome shotgun (WGS) entry which is preliminary data.</text>
</comment>
<evidence type="ECO:0000313" key="1">
    <source>
        <dbReference type="EMBL" id="MPC33830.1"/>
    </source>
</evidence>
<organism evidence="1 2">
    <name type="scientific">Portunus trituberculatus</name>
    <name type="common">Swimming crab</name>
    <name type="synonym">Neptunus trituberculatus</name>
    <dbReference type="NCBI Taxonomy" id="210409"/>
    <lineage>
        <taxon>Eukaryota</taxon>
        <taxon>Metazoa</taxon>
        <taxon>Ecdysozoa</taxon>
        <taxon>Arthropoda</taxon>
        <taxon>Crustacea</taxon>
        <taxon>Multicrustacea</taxon>
        <taxon>Malacostraca</taxon>
        <taxon>Eumalacostraca</taxon>
        <taxon>Eucarida</taxon>
        <taxon>Decapoda</taxon>
        <taxon>Pleocyemata</taxon>
        <taxon>Brachyura</taxon>
        <taxon>Eubrachyura</taxon>
        <taxon>Portunoidea</taxon>
        <taxon>Portunidae</taxon>
        <taxon>Portuninae</taxon>
        <taxon>Portunus</taxon>
    </lineage>
</organism>
<accession>A0A5B7EHA1</accession>
<protein>
    <submittedName>
        <fullName evidence="1">Uncharacterized protein</fullName>
    </submittedName>
</protein>
<sequence length="92" mass="9814">MTHVLPLGLSFDTSIALVAQSSASIADESQISQLLVTQFTARNSHKALSVPQLPIRVDNLLLWLKPVPTTGAGHGVKGHTVQADGGYLERIE</sequence>
<dbReference type="AlphaFoldDB" id="A0A5B7EHA1"/>
<dbReference type="EMBL" id="VSRR010002919">
    <property type="protein sequence ID" value="MPC33830.1"/>
    <property type="molecule type" value="Genomic_DNA"/>
</dbReference>
<reference evidence="1 2" key="1">
    <citation type="submission" date="2019-05" db="EMBL/GenBank/DDBJ databases">
        <title>Another draft genome of Portunus trituberculatus and its Hox gene families provides insights of decapod evolution.</title>
        <authorList>
            <person name="Jeong J.-H."/>
            <person name="Song I."/>
            <person name="Kim S."/>
            <person name="Choi T."/>
            <person name="Kim D."/>
            <person name="Ryu S."/>
            <person name="Kim W."/>
        </authorList>
    </citation>
    <scope>NUCLEOTIDE SEQUENCE [LARGE SCALE GENOMIC DNA]</scope>
    <source>
        <tissue evidence="1">Muscle</tissue>
    </source>
</reference>
<evidence type="ECO:0000313" key="2">
    <source>
        <dbReference type="Proteomes" id="UP000324222"/>
    </source>
</evidence>
<dbReference type="Proteomes" id="UP000324222">
    <property type="component" value="Unassembled WGS sequence"/>
</dbReference>
<name>A0A5B7EHA1_PORTR</name>
<proteinExistence type="predicted"/>
<keyword evidence="2" id="KW-1185">Reference proteome</keyword>